<name>A0A8H7SL03_9FUNG</name>
<evidence type="ECO:0000313" key="3">
    <source>
        <dbReference type="EMBL" id="KAG2231790.1"/>
    </source>
</evidence>
<evidence type="ECO:0000256" key="1">
    <source>
        <dbReference type="ARBA" id="ARBA00022737"/>
    </source>
</evidence>
<gene>
    <name evidence="3" type="ORF">INT48_005445</name>
</gene>
<dbReference type="Proteomes" id="UP000613177">
    <property type="component" value="Unassembled WGS sequence"/>
</dbReference>
<dbReference type="Pfam" id="PF01535">
    <property type="entry name" value="PPR"/>
    <property type="match status" value="1"/>
</dbReference>
<evidence type="ECO:0000256" key="2">
    <source>
        <dbReference type="PROSITE-ProRule" id="PRU00708"/>
    </source>
</evidence>
<feature type="repeat" description="PPR" evidence="2">
    <location>
        <begin position="122"/>
        <end position="156"/>
    </location>
</feature>
<comment type="caution">
    <text evidence="3">The sequence shown here is derived from an EMBL/GenBank/DDBJ whole genome shotgun (WGS) entry which is preliminary data.</text>
</comment>
<keyword evidence="1" id="KW-0677">Repeat</keyword>
<protein>
    <recommendedName>
        <fullName evidence="5">Pentatricopeptide repeat-containing protein</fullName>
    </recommendedName>
</protein>
<dbReference type="AlphaFoldDB" id="A0A8H7SL03"/>
<accession>A0A8H7SL03</accession>
<evidence type="ECO:0008006" key="5">
    <source>
        <dbReference type="Google" id="ProtNLM"/>
    </source>
</evidence>
<keyword evidence="4" id="KW-1185">Reference proteome</keyword>
<sequence>MNRSLLTAKGVFNTVNNITTRRSIHGGVMDPLQLRTRVQPAEITEKLLSSIRRRNPAAVWKAYNELSESGNLNKVPDEYHTMALQSLQIKNLGTYNQDEIKFYKKSLLYIIEKMKLQGHQPDIRDYNLLLDFYGRAGDWKAATDLWKEIKKPNLYTFNLYMRSALQCRKYEEVFRIYNVLKATDIRPNEFTFNTLIEANGKLGNITEADKIFQERFTIKEDKSSPSIMSHFNHQPTTKFPSYTSANSPLVRCLPQQKQDVLHPSIDTFFALIEAHGKKKNTAGLSHIYTKMMPQYNVKPTLKSFNSLIKWYCYSEDVDLARKIFMDMEKENIEPNIVTFNHLFRLEALKRNRPKVAEALMNYMHTQYGIQPLLSMYVILIKIHNKHNREDDAKRLYQEYNHLKYKLVKSKK</sequence>
<dbReference type="InterPro" id="IPR011990">
    <property type="entry name" value="TPR-like_helical_dom_sf"/>
</dbReference>
<dbReference type="InterPro" id="IPR051222">
    <property type="entry name" value="PPR/CCM1_RNA-binding"/>
</dbReference>
<reference evidence="3" key="1">
    <citation type="submission" date="2021-01" db="EMBL/GenBank/DDBJ databases">
        <title>Metabolic potential, ecology and presence of endohyphal bacteria is reflected in genomic diversity of Mucoromycotina.</title>
        <authorList>
            <person name="Muszewska A."/>
            <person name="Okrasinska A."/>
            <person name="Steczkiewicz K."/>
            <person name="Drgas O."/>
            <person name="Orlowska M."/>
            <person name="Perlinska-Lenart U."/>
            <person name="Aleksandrzak-Piekarczyk T."/>
            <person name="Szatraj K."/>
            <person name="Zielenkiewicz U."/>
            <person name="Pilsyk S."/>
            <person name="Malc E."/>
            <person name="Mieczkowski P."/>
            <person name="Kruszewska J.S."/>
            <person name="Biernat P."/>
            <person name="Pawlowska J."/>
        </authorList>
    </citation>
    <scope>NUCLEOTIDE SEQUENCE</scope>
    <source>
        <strain evidence="3">WA0000018081</strain>
    </source>
</reference>
<dbReference type="InterPro" id="IPR002885">
    <property type="entry name" value="PPR_rpt"/>
</dbReference>
<dbReference type="Pfam" id="PF13041">
    <property type="entry name" value="PPR_2"/>
    <property type="match status" value="2"/>
</dbReference>
<dbReference type="PANTHER" id="PTHR47942:SF63">
    <property type="entry name" value="PENTATRICOPEPTIDE REPEAT-CONTAINING PROTEIN"/>
    <property type="match status" value="1"/>
</dbReference>
<feature type="repeat" description="PPR" evidence="2">
    <location>
        <begin position="300"/>
        <end position="334"/>
    </location>
</feature>
<organism evidence="3 4">
    <name type="scientific">Thamnidium elegans</name>
    <dbReference type="NCBI Taxonomy" id="101142"/>
    <lineage>
        <taxon>Eukaryota</taxon>
        <taxon>Fungi</taxon>
        <taxon>Fungi incertae sedis</taxon>
        <taxon>Mucoromycota</taxon>
        <taxon>Mucoromycotina</taxon>
        <taxon>Mucoromycetes</taxon>
        <taxon>Mucorales</taxon>
        <taxon>Mucorineae</taxon>
        <taxon>Mucoraceae</taxon>
        <taxon>Thamnidium</taxon>
    </lineage>
</organism>
<dbReference type="PANTHER" id="PTHR47942">
    <property type="entry name" value="TETRATRICOPEPTIDE REPEAT (TPR)-LIKE SUPERFAMILY PROTEIN-RELATED"/>
    <property type="match status" value="1"/>
</dbReference>
<dbReference type="PROSITE" id="PS51375">
    <property type="entry name" value="PPR"/>
    <property type="match status" value="2"/>
</dbReference>
<dbReference type="Gene3D" id="1.25.40.10">
    <property type="entry name" value="Tetratricopeptide repeat domain"/>
    <property type="match status" value="2"/>
</dbReference>
<dbReference type="NCBIfam" id="TIGR00756">
    <property type="entry name" value="PPR"/>
    <property type="match status" value="2"/>
</dbReference>
<dbReference type="EMBL" id="JAEPRE010000135">
    <property type="protein sequence ID" value="KAG2231790.1"/>
    <property type="molecule type" value="Genomic_DNA"/>
</dbReference>
<evidence type="ECO:0000313" key="4">
    <source>
        <dbReference type="Proteomes" id="UP000613177"/>
    </source>
</evidence>
<proteinExistence type="predicted"/>